<keyword evidence="5 7" id="KW-1133">Transmembrane helix</keyword>
<sequence>MISDPNPMTRKVRPEKSAGDVIHPESGMFERRVQIPDVPYSKFSFRKLWAFTGPGFLMSIAYLDPGNIESDLQSGSQAQYRLLWVLLSAHIIGFFLQRLSARLGVVSGRHMSEVAYEYYPRAPRLILWVMIEIAIIGSDMQEVIGTSIAFYLLSRGFIPLYVGVLITVLDTFLFLFLDTYGFRKLESFFAFLIAIMAVTFGYEYTVVKPNQLLILKGMFLPWCEGCGREQFMLAVSIVGAVIMPHNLYLHSALVKSREINRKKKTNVQEANFYFFIESGVALLCSFVINVFVVAVFAHGLYDKTNYQVRENCDERKGIMDPSAFPYNNETAESDLYKGGIFLGCEFGLVSLYVWAVGIWAAGQSSTMTGTYAGQFVMEGFLQIRWSRWKRVLVTRTITIVPALLIALRINSVRDLTGMNDLLNCVQMLQLPFALIPVVTFTSSPKVMLDFRNSRVSTNCVVYRNFYQLIFLRGLHNWTFGKRMVHLDNTVDPLYYISLIRLLLGTFTFTYLKIPQNLKILLADLFICEIRSWSESSEMKIPGFDPVHFNIDAPWLTGDPKILSTEPTSSEYCPQPII</sequence>
<keyword evidence="4 7" id="KW-0812">Transmembrane</keyword>
<feature type="transmembrane region" description="Helical" evidence="7">
    <location>
        <begin position="270"/>
        <end position="297"/>
    </location>
</feature>
<dbReference type="PANTHER" id="PTHR11706:SF33">
    <property type="entry name" value="NATURAL RESISTANCE-ASSOCIATED MACROPHAGE PROTEIN 2"/>
    <property type="match status" value="1"/>
</dbReference>
<dbReference type="AlphaFoldDB" id="A0A915PXQ7"/>
<dbReference type="HAMAP" id="MF_00221">
    <property type="entry name" value="NRAMP"/>
    <property type="match status" value="1"/>
</dbReference>
<reference evidence="9" key="1">
    <citation type="submission" date="2022-11" db="UniProtKB">
        <authorList>
            <consortium name="WormBaseParasite"/>
        </authorList>
    </citation>
    <scope>IDENTIFICATION</scope>
</reference>
<name>A0A915PXQ7_9BILA</name>
<dbReference type="GO" id="GO:0005384">
    <property type="term" value="F:manganese ion transmembrane transporter activity"/>
    <property type="evidence" value="ECO:0007669"/>
    <property type="project" value="TreeGrafter"/>
</dbReference>
<feature type="transmembrane region" description="Helical" evidence="7">
    <location>
        <begin position="158"/>
        <end position="176"/>
    </location>
</feature>
<feature type="transmembrane region" description="Helical" evidence="7">
    <location>
        <begin position="340"/>
        <end position="361"/>
    </location>
</feature>
<feature type="transmembrane region" description="Helical" evidence="7">
    <location>
        <begin position="188"/>
        <end position="207"/>
    </location>
</feature>
<proteinExistence type="inferred from homology"/>
<feature type="transmembrane region" description="Helical" evidence="7">
    <location>
        <begin position="392"/>
        <end position="410"/>
    </location>
</feature>
<evidence type="ECO:0000256" key="5">
    <source>
        <dbReference type="ARBA" id="ARBA00022989"/>
    </source>
</evidence>
<feature type="transmembrane region" description="Helical" evidence="7">
    <location>
        <begin position="492"/>
        <end position="511"/>
    </location>
</feature>
<dbReference type="Pfam" id="PF01566">
    <property type="entry name" value="Nramp"/>
    <property type="match status" value="1"/>
</dbReference>
<keyword evidence="6 7" id="KW-0472">Membrane</keyword>
<evidence type="ECO:0000256" key="4">
    <source>
        <dbReference type="ARBA" id="ARBA00022692"/>
    </source>
</evidence>
<feature type="transmembrane region" description="Helical" evidence="7">
    <location>
        <begin position="231"/>
        <end position="249"/>
    </location>
</feature>
<feature type="transmembrane region" description="Helical" evidence="7">
    <location>
        <begin position="430"/>
        <end position="448"/>
    </location>
</feature>
<dbReference type="GO" id="GO:0015086">
    <property type="term" value="F:cadmium ion transmembrane transporter activity"/>
    <property type="evidence" value="ECO:0007669"/>
    <property type="project" value="TreeGrafter"/>
</dbReference>
<keyword evidence="8" id="KW-1185">Reference proteome</keyword>
<dbReference type="GO" id="GO:0010008">
    <property type="term" value="C:endosome membrane"/>
    <property type="evidence" value="ECO:0007669"/>
    <property type="project" value="TreeGrafter"/>
</dbReference>
<evidence type="ECO:0000256" key="2">
    <source>
        <dbReference type="ARBA" id="ARBA00006670"/>
    </source>
</evidence>
<evidence type="ECO:0000256" key="7">
    <source>
        <dbReference type="SAM" id="Phobius"/>
    </source>
</evidence>
<dbReference type="GO" id="GO:0005381">
    <property type="term" value="F:iron ion transmembrane transporter activity"/>
    <property type="evidence" value="ECO:0007669"/>
    <property type="project" value="TreeGrafter"/>
</dbReference>
<dbReference type="NCBIfam" id="TIGR01197">
    <property type="entry name" value="nramp"/>
    <property type="match status" value="1"/>
</dbReference>
<dbReference type="InterPro" id="IPR001046">
    <property type="entry name" value="NRAMP_fam"/>
</dbReference>
<evidence type="ECO:0000256" key="3">
    <source>
        <dbReference type="ARBA" id="ARBA00022448"/>
    </source>
</evidence>
<accession>A0A915PXQ7</accession>
<keyword evidence="3" id="KW-0813">Transport</keyword>
<feature type="transmembrane region" description="Helical" evidence="7">
    <location>
        <begin position="83"/>
        <end position="105"/>
    </location>
</feature>
<evidence type="ECO:0000256" key="6">
    <source>
        <dbReference type="ARBA" id="ARBA00023136"/>
    </source>
</evidence>
<comment type="similarity">
    <text evidence="2">Belongs to the NRAMP family.</text>
</comment>
<dbReference type="GO" id="GO:0005886">
    <property type="term" value="C:plasma membrane"/>
    <property type="evidence" value="ECO:0007669"/>
    <property type="project" value="TreeGrafter"/>
</dbReference>
<dbReference type="PRINTS" id="PR00447">
    <property type="entry name" value="NATRESASSCMP"/>
</dbReference>
<dbReference type="WBParaSite" id="sdigi.contig34.g2400.t1">
    <property type="protein sequence ID" value="sdigi.contig34.g2400.t1"/>
    <property type="gene ID" value="sdigi.contig34.g2400"/>
</dbReference>
<evidence type="ECO:0000313" key="9">
    <source>
        <dbReference type="WBParaSite" id="sdigi.contig34.g2400.t1"/>
    </source>
</evidence>
<protein>
    <submittedName>
        <fullName evidence="9">Uncharacterized protein</fullName>
    </submittedName>
</protein>
<organism evidence="8 9">
    <name type="scientific">Setaria digitata</name>
    <dbReference type="NCBI Taxonomy" id="48799"/>
    <lineage>
        <taxon>Eukaryota</taxon>
        <taxon>Metazoa</taxon>
        <taxon>Ecdysozoa</taxon>
        <taxon>Nematoda</taxon>
        <taxon>Chromadorea</taxon>
        <taxon>Rhabditida</taxon>
        <taxon>Spirurina</taxon>
        <taxon>Spiruromorpha</taxon>
        <taxon>Filarioidea</taxon>
        <taxon>Setariidae</taxon>
        <taxon>Setaria</taxon>
    </lineage>
</organism>
<dbReference type="PANTHER" id="PTHR11706">
    <property type="entry name" value="SOLUTE CARRIER PROTEIN FAMILY 11 MEMBER"/>
    <property type="match status" value="1"/>
</dbReference>
<dbReference type="Proteomes" id="UP000887581">
    <property type="component" value="Unplaced"/>
</dbReference>
<evidence type="ECO:0000256" key="1">
    <source>
        <dbReference type="ARBA" id="ARBA00004141"/>
    </source>
</evidence>
<evidence type="ECO:0000313" key="8">
    <source>
        <dbReference type="Proteomes" id="UP000887581"/>
    </source>
</evidence>
<comment type="subcellular location">
    <subcellularLocation>
        <location evidence="1">Membrane</location>
        <topology evidence="1">Multi-pass membrane protein</topology>
    </subcellularLocation>
</comment>
<dbReference type="NCBIfam" id="NF037982">
    <property type="entry name" value="Nramp_1"/>
    <property type="match status" value="1"/>
</dbReference>